<dbReference type="GO" id="GO:0005524">
    <property type="term" value="F:ATP binding"/>
    <property type="evidence" value="ECO:0007669"/>
    <property type="project" value="UniProtKB-KW"/>
</dbReference>
<feature type="domain" description="Helicase XPB/Ssl2 N-terminal" evidence="7">
    <location>
        <begin position="269"/>
        <end position="392"/>
    </location>
</feature>
<dbReference type="EMBL" id="JABWDY010038691">
    <property type="protein sequence ID" value="KAF5179500.1"/>
    <property type="molecule type" value="Genomic_DNA"/>
</dbReference>
<dbReference type="SUPFAM" id="SSF56112">
    <property type="entry name" value="Protein kinase-like (PK-like)"/>
    <property type="match status" value="1"/>
</dbReference>
<dbReference type="PANTHER" id="PTHR11274">
    <property type="entry name" value="RAD25/XP-B DNA REPAIR HELICASE"/>
    <property type="match status" value="1"/>
</dbReference>
<proteinExistence type="predicted"/>
<evidence type="ECO:0000256" key="4">
    <source>
        <dbReference type="ARBA" id="ARBA00022840"/>
    </source>
</evidence>
<evidence type="ECO:0000256" key="5">
    <source>
        <dbReference type="SAM" id="MobiDB-lite"/>
    </source>
</evidence>
<dbReference type="PANTHER" id="PTHR11274:SF0">
    <property type="entry name" value="GENERAL TRANSCRIPTION AND DNA REPAIR FACTOR IIH HELICASE SUBUNIT XPB"/>
    <property type="match status" value="1"/>
</dbReference>
<dbReference type="GO" id="GO:0006367">
    <property type="term" value="P:transcription initiation at RNA polymerase II promoter"/>
    <property type="evidence" value="ECO:0007669"/>
    <property type="project" value="TreeGrafter"/>
</dbReference>
<feature type="compositionally biased region" description="Basic and acidic residues" evidence="5">
    <location>
        <begin position="220"/>
        <end position="234"/>
    </location>
</feature>
<feature type="region of interest" description="Disordered" evidence="5">
    <location>
        <begin position="204"/>
        <end position="253"/>
    </location>
</feature>
<evidence type="ECO:0000256" key="6">
    <source>
        <dbReference type="SAM" id="Phobius"/>
    </source>
</evidence>
<dbReference type="InterPro" id="IPR050615">
    <property type="entry name" value="ATP-dep_DNA_Helicase"/>
</dbReference>
<gene>
    <name evidence="8" type="ORF">FRX31_030919</name>
</gene>
<keyword evidence="6" id="KW-1133">Transmembrane helix</keyword>
<dbReference type="Gene3D" id="1.10.510.10">
    <property type="entry name" value="Transferase(Phosphotransferase) domain 1"/>
    <property type="match status" value="1"/>
</dbReference>
<keyword evidence="2" id="KW-0378">Hydrolase</keyword>
<dbReference type="GO" id="GO:0097550">
    <property type="term" value="C:transcription preinitiation complex"/>
    <property type="evidence" value="ECO:0007669"/>
    <property type="project" value="TreeGrafter"/>
</dbReference>
<keyword evidence="1" id="KW-0547">Nucleotide-binding</keyword>
<dbReference type="GO" id="GO:0000112">
    <property type="term" value="C:nucleotide-excision repair factor 3 complex"/>
    <property type="evidence" value="ECO:0007669"/>
    <property type="project" value="TreeGrafter"/>
</dbReference>
<protein>
    <submittedName>
        <fullName evidence="8">General transcription and dna repair factor iih helicase subunit xpb</fullName>
    </submittedName>
</protein>
<dbReference type="InterPro" id="IPR011009">
    <property type="entry name" value="Kinase-like_dom_sf"/>
</dbReference>
<comment type="caution">
    <text evidence="8">The sequence shown here is derived from an EMBL/GenBank/DDBJ whole genome shotgun (WGS) entry which is preliminary data.</text>
</comment>
<dbReference type="InterPro" id="IPR032830">
    <property type="entry name" value="XPB/Ssl2_N"/>
</dbReference>
<dbReference type="AlphaFoldDB" id="A0A7J6V5I6"/>
<dbReference type="GO" id="GO:0016787">
    <property type="term" value="F:hydrolase activity"/>
    <property type="evidence" value="ECO:0007669"/>
    <property type="project" value="UniProtKB-KW"/>
</dbReference>
<evidence type="ECO:0000256" key="1">
    <source>
        <dbReference type="ARBA" id="ARBA00022741"/>
    </source>
</evidence>
<name>A0A7J6V5I6_THATH</name>
<accession>A0A7J6V5I6</accession>
<evidence type="ECO:0000313" key="9">
    <source>
        <dbReference type="Proteomes" id="UP000554482"/>
    </source>
</evidence>
<evidence type="ECO:0000256" key="2">
    <source>
        <dbReference type="ARBA" id="ARBA00022801"/>
    </source>
</evidence>
<organism evidence="8 9">
    <name type="scientific">Thalictrum thalictroides</name>
    <name type="common">Rue-anemone</name>
    <name type="synonym">Anemone thalictroides</name>
    <dbReference type="NCBI Taxonomy" id="46969"/>
    <lineage>
        <taxon>Eukaryota</taxon>
        <taxon>Viridiplantae</taxon>
        <taxon>Streptophyta</taxon>
        <taxon>Embryophyta</taxon>
        <taxon>Tracheophyta</taxon>
        <taxon>Spermatophyta</taxon>
        <taxon>Magnoliopsida</taxon>
        <taxon>Ranunculales</taxon>
        <taxon>Ranunculaceae</taxon>
        <taxon>Thalictroideae</taxon>
        <taxon>Thalictrum</taxon>
    </lineage>
</organism>
<reference evidence="8 9" key="1">
    <citation type="submission" date="2020-06" db="EMBL/GenBank/DDBJ databases">
        <title>Transcriptomic and genomic resources for Thalictrum thalictroides and T. hernandezii: Facilitating candidate gene discovery in an emerging model plant lineage.</title>
        <authorList>
            <person name="Arias T."/>
            <person name="Riano-Pachon D.M."/>
            <person name="Di Stilio V.S."/>
        </authorList>
    </citation>
    <scope>NUCLEOTIDE SEQUENCE [LARGE SCALE GENOMIC DNA]</scope>
    <source>
        <strain evidence="9">cv. WT478/WT964</strain>
        <tissue evidence="8">Leaves</tissue>
    </source>
</reference>
<keyword evidence="6" id="KW-0812">Transmembrane</keyword>
<sequence>MHYNTSGLSQAKVILLMDSVRNGFGRFTRTIRTTYEVEAPYQPYNPPPSPPPPPPPRRSTLILPICLCTVSVIVVFGIISGLIMLIIQPQLPEFQVDSISIPLLNSSTSDTLPTWEIGFHVRNPNKKMKIFYDDLETSLSYNEDYSEELLCETELSPFSQGTKNDTVLWARFSYVQESSVTYITEKINHGVVSMKVKLYGNFRGEKSRPSKKHKSSSSSNKEDHRKTPSNREEEFNYVENFEEDPREEDEKKRDFTKLELKPDHGNRPLWACADGRIFLETFSPLYKQAYDFLIAIAEPVCRPESMHEYNLTPHSLYAAVSVGLETETIISVLNKLSKTKLPKEMIDFIHASTSNYGKVKLVLKKNRYFIESPFPEVLKTLLQDEVISRARITSEGSDGTDAFAISKTLGEMDGVHDELLNGIELAAAAEEKDTHSFEIDPSRASHALTGSFAWNQVRIDEVLQSPEDLERLYSEVHLLKSVKHSKKKTINIITELFTSGSLRQDLKCDNIFINGNHGEVKIGDLGLATIMQQANARSIIGMPFIFSSIAATNAL</sequence>
<keyword evidence="3 8" id="KW-0347">Helicase</keyword>
<dbReference type="GO" id="GO:0043138">
    <property type="term" value="F:3'-5' DNA helicase activity"/>
    <property type="evidence" value="ECO:0007669"/>
    <property type="project" value="TreeGrafter"/>
</dbReference>
<keyword evidence="4" id="KW-0067">ATP-binding</keyword>
<feature type="transmembrane region" description="Helical" evidence="6">
    <location>
        <begin position="61"/>
        <end position="87"/>
    </location>
</feature>
<keyword evidence="9" id="KW-1185">Reference proteome</keyword>
<evidence type="ECO:0000256" key="3">
    <source>
        <dbReference type="ARBA" id="ARBA00022806"/>
    </source>
</evidence>
<evidence type="ECO:0000313" key="8">
    <source>
        <dbReference type="EMBL" id="KAF5179500.1"/>
    </source>
</evidence>
<dbReference type="Pfam" id="PF13625">
    <property type="entry name" value="Helicase_C_3"/>
    <property type="match status" value="1"/>
</dbReference>
<evidence type="ECO:0000259" key="7">
    <source>
        <dbReference type="Pfam" id="PF13625"/>
    </source>
</evidence>
<keyword evidence="6" id="KW-0472">Membrane</keyword>
<dbReference type="GO" id="GO:0005675">
    <property type="term" value="C:transcription factor TFIIH holo complex"/>
    <property type="evidence" value="ECO:0007669"/>
    <property type="project" value="TreeGrafter"/>
</dbReference>
<dbReference type="OrthoDB" id="10262986at2759"/>
<dbReference type="Proteomes" id="UP000554482">
    <property type="component" value="Unassembled WGS sequence"/>
</dbReference>